<dbReference type="Proteomes" id="UP000322362">
    <property type="component" value="Unassembled WGS sequence"/>
</dbReference>
<evidence type="ECO:0000313" key="2">
    <source>
        <dbReference type="Proteomes" id="UP000322362"/>
    </source>
</evidence>
<dbReference type="RefSeq" id="WP_148921370.1">
    <property type="nucleotide sequence ID" value="NZ_VTAV01000041.1"/>
</dbReference>
<comment type="caution">
    <text evidence="1">The sequence shown here is derived from an EMBL/GenBank/DDBJ whole genome shotgun (WGS) entry which is preliminary data.</text>
</comment>
<name>A0A5D4GR27_9SPHI</name>
<dbReference type="EMBL" id="VTAV01000041">
    <property type="protein sequence ID" value="TYR30778.1"/>
    <property type="molecule type" value="Genomic_DNA"/>
</dbReference>
<sequence length="143" mass="16784">MNSDKLSTYISIFKRKGGEGLYTKIIKESNERDYSSLFSQLEEKEKPLLIYFINLLNWFMLTNNRILMSEEGKSIFLYLTDITEVRPALQEEMNEGIVDKRKFTKLKIKIKNGKSFVSKLEEGQPYQGIYQVLHFIANNNNSR</sequence>
<organism evidence="1 2">
    <name type="scientific">Sphingobacterium phlebotomi</name>
    <dbReference type="NCBI Taxonomy" id="2605433"/>
    <lineage>
        <taxon>Bacteria</taxon>
        <taxon>Pseudomonadati</taxon>
        <taxon>Bacteroidota</taxon>
        <taxon>Sphingobacteriia</taxon>
        <taxon>Sphingobacteriales</taxon>
        <taxon>Sphingobacteriaceae</taxon>
        <taxon>Sphingobacterium</taxon>
    </lineage>
</organism>
<evidence type="ECO:0000313" key="1">
    <source>
        <dbReference type="EMBL" id="TYR30778.1"/>
    </source>
</evidence>
<gene>
    <name evidence="1" type="ORF">FXV77_21855</name>
</gene>
<dbReference type="AlphaFoldDB" id="A0A5D4GR27"/>
<accession>A0A5D4GR27</accession>
<reference evidence="1 2" key="1">
    <citation type="submission" date="2019-08" db="EMBL/GenBank/DDBJ databases">
        <title>Phlebobacter frassis gen. nov. sp. nov., a new member of family Sphingobacteriaceae isolated from sand fly rearing media.</title>
        <authorList>
            <person name="Kakumanu M.L."/>
            <person name="Marayati B.F."/>
            <person name="Wada-Katsumata A."/>
            <person name="Wasserberg G."/>
            <person name="Schal C."/>
            <person name="Apperson C.S."/>
            <person name="Ponnusamy L."/>
        </authorList>
    </citation>
    <scope>NUCLEOTIDE SEQUENCE [LARGE SCALE GENOMIC DNA]</scope>
    <source>
        <strain evidence="1 2">SSI9</strain>
    </source>
</reference>
<protein>
    <submittedName>
        <fullName evidence="1">Uncharacterized protein</fullName>
    </submittedName>
</protein>
<proteinExistence type="predicted"/>
<keyword evidence="2" id="KW-1185">Reference proteome</keyword>